<accession>A0ABS6F899</accession>
<proteinExistence type="predicted"/>
<evidence type="ECO:0000256" key="1">
    <source>
        <dbReference type="SAM" id="MobiDB-lite"/>
    </source>
</evidence>
<evidence type="ECO:0000313" key="3">
    <source>
        <dbReference type="EMBL" id="MBU5626513.1"/>
    </source>
</evidence>
<reference evidence="3 4" key="1">
    <citation type="submission" date="2021-06" db="EMBL/GenBank/DDBJ databases">
        <authorList>
            <person name="Sun Q."/>
            <person name="Li D."/>
        </authorList>
    </citation>
    <scope>NUCLEOTIDE SEQUENCE [LARGE SCALE GENOMIC DNA]</scope>
    <source>
        <strain evidence="3 4">MSJ-2</strain>
    </source>
</reference>
<keyword evidence="2" id="KW-1133">Transmembrane helix</keyword>
<keyword evidence="2" id="KW-0812">Transmembrane</keyword>
<protein>
    <submittedName>
        <fullName evidence="3">Uncharacterized protein</fullName>
    </submittedName>
</protein>
<keyword evidence="4" id="KW-1185">Reference proteome</keyword>
<comment type="caution">
    <text evidence="3">The sequence shown here is derived from an EMBL/GenBank/DDBJ whole genome shotgun (WGS) entry which is preliminary data.</text>
</comment>
<gene>
    <name evidence="3" type="ORF">KQI82_06215</name>
</gene>
<dbReference type="EMBL" id="JAHLQN010000001">
    <property type="protein sequence ID" value="MBU5626513.1"/>
    <property type="molecule type" value="Genomic_DNA"/>
</dbReference>
<organism evidence="3 4">
    <name type="scientific">Dysosmobacter acutus</name>
    <dbReference type="NCBI Taxonomy" id="2841504"/>
    <lineage>
        <taxon>Bacteria</taxon>
        <taxon>Bacillati</taxon>
        <taxon>Bacillota</taxon>
        <taxon>Clostridia</taxon>
        <taxon>Eubacteriales</taxon>
        <taxon>Oscillospiraceae</taxon>
        <taxon>Dysosmobacter</taxon>
    </lineage>
</organism>
<dbReference type="Proteomes" id="UP000787672">
    <property type="component" value="Unassembled WGS sequence"/>
</dbReference>
<sequence>MITETVLISAITACAGLGGAAIGAYASIRIAREQSRAQLSRCVLEGTYNARRASYQKVFDAETAFTASRTAETATSLLRAVKEACVVASPNAAARMMLLTEAATSGSYLDFDAVRADMLIVMQRDLATFTAPKIEQYGWSDSTSKPDGKDKGENAGQPE</sequence>
<feature type="region of interest" description="Disordered" evidence="1">
    <location>
        <begin position="137"/>
        <end position="159"/>
    </location>
</feature>
<feature type="transmembrane region" description="Helical" evidence="2">
    <location>
        <begin position="6"/>
        <end position="28"/>
    </location>
</feature>
<name>A0ABS6F899_9FIRM</name>
<keyword evidence="2" id="KW-0472">Membrane</keyword>
<evidence type="ECO:0000313" key="4">
    <source>
        <dbReference type="Proteomes" id="UP000787672"/>
    </source>
</evidence>
<evidence type="ECO:0000256" key="2">
    <source>
        <dbReference type="SAM" id="Phobius"/>
    </source>
</evidence>
<dbReference type="RefSeq" id="WP_216631994.1">
    <property type="nucleotide sequence ID" value="NZ_JAHLQN010000001.1"/>
</dbReference>
<feature type="compositionally biased region" description="Basic and acidic residues" evidence="1">
    <location>
        <begin position="144"/>
        <end position="153"/>
    </location>
</feature>